<accession>A0A563DXA0</accession>
<organism evidence="1 2">
    <name type="scientific">Leekyejoonella antrihumi</name>
    <dbReference type="NCBI Taxonomy" id="1660198"/>
    <lineage>
        <taxon>Bacteria</taxon>
        <taxon>Bacillati</taxon>
        <taxon>Actinomycetota</taxon>
        <taxon>Actinomycetes</taxon>
        <taxon>Micrococcales</taxon>
        <taxon>Dermacoccaceae</taxon>
        <taxon>Leekyejoonella</taxon>
    </lineage>
</organism>
<comment type="caution">
    <text evidence="1">The sequence shown here is derived from an EMBL/GenBank/DDBJ whole genome shotgun (WGS) entry which is preliminary data.</text>
</comment>
<dbReference type="AlphaFoldDB" id="A0A563DXA0"/>
<keyword evidence="2" id="KW-1185">Reference proteome</keyword>
<reference evidence="1 2" key="1">
    <citation type="submission" date="2019-05" db="EMBL/GenBank/DDBJ databases">
        <authorList>
            <person name="Lee S.D."/>
        </authorList>
    </citation>
    <scope>NUCLEOTIDE SEQUENCE [LARGE SCALE GENOMIC DNA]</scope>
    <source>
        <strain evidence="1 2">C5-26</strain>
    </source>
</reference>
<evidence type="ECO:0000313" key="2">
    <source>
        <dbReference type="Proteomes" id="UP000320244"/>
    </source>
</evidence>
<evidence type="ECO:0000313" key="1">
    <source>
        <dbReference type="EMBL" id="TWP34847.1"/>
    </source>
</evidence>
<reference evidence="1 2" key="2">
    <citation type="submission" date="2019-08" db="EMBL/GenBank/DDBJ databases">
        <title>Jejuicoccus antrihumi gen. nov., sp. nov., a new member of the family Dermacoccaceae isolated from a cave.</title>
        <authorList>
            <person name="Schumann P."/>
            <person name="Kim I.S."/>
        </authorList>
    </citation>
    <scope>NUCLEOTIDE SEQUENCE [LARGE SCALE GENOMIC DNA]</scope>
    <source>
        <strain evidence="1 2">C5-26</strain>
    </source>
</reference>
<dbReference type="RefSeq" id="WP_146318240.1">
    <property type="nucleotide sequence ID" value="NZ_VCQV01000024.1"/>
</dbReference>
<proteinExistence type="predicted"/>
<gene>
    <name evidence="1" type="ORF">FGL98_15950</name>
</gene>
<sequence>MPTTSFDDPPEYDVGDRVIAANAIGPVWNRRVARGTGGIVIARTAERLIAVRFHNGAVEHVHPNELRPDTAGC</sequence>
<name>A0A563DXA0_9MICO</name>
<evidence type="ECO:0008006" key="3">
    <source>
        <dbReference type="Google" id="ProtNLM"/>
    </source>
</evidence>
<dbReference type="Proteomes" id="UP000320244">
    <property type="component" value="Unassembled WGS sequence"/>
</dbReference>
<dbReference type="EMBL" id="VCQV01000024">
    <property type="protein sequence ID" value="TWP34847.1"/>
    <property type="molecule type" value="Genomic_DNA"/>
</dbReference>
<protein>
    <recommendedName>
        <fullName evidence="3">DUF3553 domain-containing protein</fullName>
    </recommendedName>
</protein>